<feature type="transmembrane region" description="Helical" evidence="10">
    <location>
        <begin position="61"/>
        <end position="82"/>
    </location>
</feature>
<evidence type="ECO:0000256" key="1">
    <source>
        <dbReference type="ARBA" id="ARBA00004141"/>
    </source>
</evidence>
<evidence type="ECO:0000256" key="6">
    <source>
        <dbReference type="ARBA" id="ARBA00022989"/>
    </source>
</evidence>
<dbReference type="Proteomes" id="UP000001070">
    <property type="component" value="Unassembled WGS sequence"/>
</dbReference>
<dbReference type="GO" id="GO:0030148">
    <property type="term" value="P:sphingolipid biosynthetic process"/>
    <property type="evidence" value="ECO:0007669"/>
    <property type="project" value="TreeGrafter"/>
</dbReference>
<keyword evidence="9 10" id="KW-0275">Fatty acid biosynthesis</keyword>
<dbReference type="Pfam" id="PF01151">
    <property type="entry name" value="ELO"/>
    <property type="match status" value="1"/>
</dbReference>
<dbReference type="PhylomeDB" id="B4JA10"/>
<evidence type="ECO:0000256" key="9">
    <source>
        <dbReference type="ARBA" id="ARBA00023160"/>
    </source>
</evidence>
<evidence type="ECO:0000256" key="2">
    <source>
        <dbReference type="ARBA" id="ARBA00022516"/>
    </source>
</evidence>
<dbReference type="GO" id="GO:0034625">
    <property type="term" value="P:fatty acid elongation, monounsaturated fatty acid"/>
    <property type="evidence" value="ECO:0007669"/>
    <property type="project" value="TreeGrafter"/>
</dbReference>
<dbReference type="InterPro" id="IPR002076">
    <property type="entry name" value="ELO_fam"/>
</dbReference>
<keyword evidence="7 10" id="KW-0443">Lipid metabolism</keyword>
<evidence type="ECO:0000256" key="4">
    <source>
        <dbReference type="ARBA" id="ARBA00022692"/>
    </source>
</evidence>
<dbReference type="FunCoup" id="B4JA10">
    <property type="interactions" value="61"/>
</dbReference>
<evidence type="ECO:0000256" key="3">
    <source>
        <dbReference type="ARBA" id="ARBA00022679"/>
    </source>
</evidence>
<feature type="transmembrane region" description="Helical" evidence="10">
    <location>
        <begin position="187"/>
        <end position="205"/>
    </location>
</feature>
<dbReference type="PANTHER" id="PTHR11157">
    <property type="entry name" value="FATTY ACID ACYL TRANSFERASE-RELATED"/>
    <property type="match status" value="1"/>
</dbReference>
<evidence type="ECO:0000313" key="11">
    <source>
        <dbReference type="EMBL" id="EDW02597.1"/>
    </source>
</evidence>
<keyword evidence="8 10" id="KW-0472">Membrane</keyword>
<dbReference type="GO" id="GO:0006723">
    <property type="term" value="P:cuticle hydrocarbon biosynthetic process"/>
    <property type="evidence" value="ECO:0007669"/>
    <property type="project" value="EnsemblMetazoa"/>
</dbReference>
<evidence type="ECO:0000256" key="10">
    <source>
        <dbReference type="RuleBase" id="RU361115"/>
    </source>
</evidence>
<dbReference type="GO" id="GO:0042761">
    <property type="term" value="P:very long-chain fatty acid biosynthetic process"/>
    <property type="evidence" value="ECO:0007669"/>
    <property type="project" value="EnsemblMetazoa"/>
</dbReference>
<organism evidence="12">
    <name type="scientific">Drosophila grimshawi</name>
    <name type="common">Hawaiian fruit fly</name>
    <name type="synonym">Idiomyia grimshawi</name>
    <dbReference type="NCBI Taxonomy" id="7222"/>
    <lineage>
        <taxon>Eukaryota</taxon>
        <taxon>Metazoa</taxon>
        <taxon>Ecdysozoa</taxon>
        <taxon>Arthropoda</taxon>
        <taxon>Hexapoda</taxon>
        <taxon>Insecta</taxon>
        <taxon>Pterygota</taxon>
        <taxon>Neoptera</taxon>
        <taxon>Endopterygota</taxon>
        <taxon>Diptera</taxon>
        <taxon>Brachycera</taxon>
        <taxon>Muscomorpha</taxon>
        <taxon>Ephydroidea</taxon>
        <taxon>Drosophilidae</taxon>
        <taxon>Drosophila</taxon>
        <taxon>Hawaiian Drosophila</taxon>
    </lineage>
</organism>
<dbReference type="eggNOG" id="KOG3071">
    <property type="taxonomic scope" value="Eukaryota"/>
</dbReference>
<dbReference type="GO" id="GO:0034626">
    <property type="term" value="P:fatty acid elongation, polyunsaturated fatty acid"/>
    <property type="evidence" value="ECO:0007669"/>
    <property type="project" value="TreeGrafter"/>
</dbReference>
<evidence type="ECO:0000313" key="12">
    <source>
        <dbReference type="Proteomes" id="UP000001070"/>
    </source>
</evidence>
<comment type="subcellular location">
    <subcellularLocation>
        <location evidence="1">Membrane</location>
        <topology evidence="1">Multi-pass membrane protein</topology>
    </subcellularLocation>
</comment>
<protein>
    <recommendedName>
        <fullName evidence="10">Elongation of very long chain fatty acids protein</fullName>
        <ecNumber evidence="10">2.3.1.199</ecNumber>
    </recommendedName>
    <alternativeName>
        <fullName evidence="10">Very-long-chain 3-oxoacyl-CoA synthase</fullName>
    </alternativeName>
</protein>
<accession>B4JA10</accession>
<dbReference type="EMBL" id="CH916367">
    <property type="protein sequence ID" value="EDW02597.1"/>
    <property type="molecule type" value="Genomic_DNA"/>
</dbReference>
<dbReference type="GO" id="GO:0005789">
    <property type="term" value="C:endoplasmic reticulum membrane"/>
    <property type="evidence" value="ECO:0007669"/>
    <property type="project" value="TreeGrafter"/>
</dbReference>
<dbReference type="OMA" id="ASAWYPN"/>
<comment type="catalytic activity">
    <reaction evidence="10">
        <text>a very-long-chain acyl-CoA + malonyl-CoA + H(+) = a very-long-chain 3-oxoacyl-CoA + CO2 + CoA</text>
        <dbReference type="Rhea" id="RHEA:32727"/>
        <dbReference type="ChEBI" id="CHEBI:15378"/>
        <dbReference type="ChEBI" id="CHEBI:16526"/>
        <dbReference type="ChEBI" id="CHEBI:57287"/>
        <dbReference type="ChEBI" id="CHEBI:57384"/>
        <dbReference type="ChEBI" id="CHEBI:90725"/>
        <dbReference type="ChEBI" id="CHEBI:90736"/>
        <dbReference type="EC" id="2.3.1.199"/>
    </reaction>
</comment>
<evidence type="ECO:0000256" key="7">
    <source>
        <dbReference type="ARBA" id="ARBA00023098"/>
    </source>
</evidence>
<keyword evidence="5 10" id="KW-0276">Fatty acid metabolism</keyword>
<proteinExistence type="inferred from homology"/>
<evidence type="ECO:0000256" key="5">
    <source>
        <dbReference type="ARBA" id="ARBA00022832"/>
    </source>
</evidence>
<dbReference type="PANTHER" id="PTHR11157:SF116">
    <property type="entry name" value="ELONGATION OF VERY LONG CHAIN FATTY ACIDS PROTEIN-RELATED"/>
    <property type="match status" value="1"/>
</dbReference>
<keyword evidence="2 10" id="KW-0444">Lipid biosynthesis</keyword>
<keyword evidence="12" id="KW-1185">Reference proteome</keyword>
<keyword evidence="3 10" id="KW-0808">Transferase</keyword>
<feature type="transmembrane region" description="Helical" evidence="10">
    <location>
        <begin position="94"/>
        <end position="111"/>
    </location>
</feature>
<dbReference type="HOGENOM" id="CLU_048483_0_2_1"/>
<evidence type="ECO:0000256" key="8">
    <source>
        <dbReference type="ARBA" id="ARBA00023136"/>
    </source>
</evidence>
<reference evidence="11 12" key="1">
    <citation type="journal article" date="2007" name="Nature">
        <title>Evolution of genes and genomes on the Drosophila phylogeny.</title>
        <authorList>
            <consortium name="Drosophila 12 Genomes Consortium"/>
            <person name="Clark A.G."/>
            <person name="Eisen M.B."/>
            <person name="Smith D.R."/>
            <person name="Bergman C.M."/>
            <person name="Oliver B."/>
            <person name="Markow T.A."/>
            <person name="Kaufman T.C."/>
            <person name="Kellis M."/>
            <person name="Gelbart W."/>
            <person name="Iyer V.N."/>
            <person name="Pollard D.A."/>
            <person name="Sackton T.B."/>
            <person name="Larracuente A.M."/>
            <person name="Singh N.D."/>
            <person name="Abad J.P."/>
            <person name="Abt D.N."/>
            <person name="Adryan B."/>
            <person name="Aguade M."/>
            <person name="Akashi H."/>
            <person name="Anderson W.W."/>
            <person name="Aquadro C.F."/>
            <person name="Ardell D.H."/>
            <person name="Arguello R."/>
            <person name="Artieri C.G."/>
            <person name="Barbash D.A."/>
            <person name="Barker D."/>
            <person name="Barsanti P."/>
            <person name="Batterham P."/>
            <person name="Batzoglou S."/>
            <person name="Begun D."/>
            <person name="Bhutkar A."/>
            <person name="Blanco E."/>
            <person name="Bosak S.A."/>
            <person name="Bradley R.K."/>
            <person name="Brand A.D."/>
            <person name="Brent M.R."/>
            <person name="Brooks A.N."/>
            <person name="Brown R.H."/>
            <person name="Butlin R.K."/>
            <person name="Caggese C."/>
            <person name="Calvi B.R."/>
            <person name="Bernardo de Carvalho A."/>
            <person name="Caspi A."/>
            <person name="Castrezana S."/>
            <person name="Celniker S.E."/>
            <person name="Chang J.L."/>
            <person name="Chapple C."/>
            <person name="Chatterji S."/>
            <person name="Chinwalla A."/>
            <person name="Civetta A."/>
            <person name="Clifton S.W."/>
            <person name="Comeron J.M."/>
            <person name="Costello J.C."/>
            <person name="Coyne J.A."/>
            <person name="Daub J."/>
            <person name="David R.G."/>
            <person name="Delcher A.L."/>
            <person name="Delehaunty K."/>
            <person name="Do C.B."/>
            <person name="Ebling H."/>
            <person name="Edwards K."/>
            <person name="Eickbush T."/>
            <person name="Evans J.D."/>
            <person name="Filipski A."/>
            <person name="Findeiss S."/>
            <person name="Freyhult E."/>
            <person name="Fulton L."/>
            <person name="Fulton R."/>
            <person name="Garcia A.C."/>
            <person name="Gardiner A."/>
            <person name="Garfield D.A."/>
            <person name="Garvin B.E."/>
            <person name="Gibson G."/>
            <person name="Gilbert D."/>
            <person name="Gnerre S."/>
            <person name="Godfrey J."/>
            <person name="Good R."/>
            <person name="Gotea V."/>
            <person name="Gravely B."/>
            <person name="Greenberg A.J."/>
            <person name="Griffiths-Jones S."/>
            <person name="Gross S."/>
            <person name="Guigo R."/>
            <person name="Gustafson E.A."/>
            <person name="Haerty W."/>
            <person name="Hahn M.W."/>
            <person name="Halligan D.L."/>
            <person name="Halpern A.L."/>
            <person name="Halter G.M."/>
            <person name="Han M.V."/>
            <person name="Heger A."/>
            <person name="Hillier L."/>
            <person name="Hinrichs A.S."/>
            <person name="Holmes I."/>
            <person name="Hoskins R.A."/>
            <person name="Hubisz M.J."/>
            <person name="Hultmark D."/>
            <person name="Huntley M.A."/>
            <person name="Jaffe D.B."/>
            <person name="Jagadeeshan S."/>
            <person name="Jeck W.R."/>
            <person name="Johnson J."/>
            <person name="Jones C.D."/>
            <person name="Jordan W.C."/>
            <person name="Karpen G.H."/>
            <person name="Kataoka E."/>
            <person name="Keightley P.D."/>
            <person name="Kheradpour P."/>
            <person name="Kirkness E.F."/>
            <person name="Koerich L.B."/>
            <person name="Kristiansen K."/>
            <person name="Kudrna D."/>
            <person name="Kulathinal R.J."/>
            <person name="Kumar S."/>
            <person name="Kwok R."/>
            <person name="Lander E."/>
            <person name="Langley C.H."/>
            <person name="Lapoint R."/>
            <person name="Lazzaro B.P."/>
            <person name="Lee S.J."/>
            <person name="Levesque L."/>
            <person name="Li R."/>
            <person name="Lin C.F."/>
            <person name="Lin M.F."/>
            <person name="Lindblad-Toh K."/>
            <person name="Llopart A."/>
            <person name="Long M."/>
            <person name="Low L."/>
            <person name="Lozovsky E."/>
            <person name="Lu J."/>
            <person name="Luo M."/>
            <person name="Machado C.A."/>
            <person name="Makalowski W."/>
            <person name="Marzo M."/>
            <person name="Matsuda M."/>
            <person name="Matzkin L."/>
            <person name="McAllister B."/>
            <person name="McBride C.S."/>
            <person name="McKernan B."/>
            <person name="McKernan K."/>
            <person name="Mendez-Lago M."/>
            <person name="Minx P."/>
            <person name="Mollenhauer M.U."/>
            <person name="Montooth K."/>
            <person name="Mount S.M."/>
            <person name="Mu X."/>
            <person name="Myers E."/>
            <person name="Negre B."/>
            <person name="Newfeld S."/>
            <person name="Nielsen R."/>
            <person name="Noor M.A."/>
            <person name="O'Grady P."/>
            <person name="Pachter L."/>
            <person name="Papaceit M."/>
            <person name="Parisi M.J."/>
            <person name="Parisi M."/>
            <person name="Parts L."/>
            <person name="Pedersen J.S."/>
            <person name="Pesole G."/>
            <person name="Phillippy A.M."/>
            <person name="Ponting C.P."/>
            <person name="Pop M."/>
            <person name="Porcelli D."/>
            <person name="Powell J.R."/>
            <person name="Prohaska S."/>
            <person name="Pruitt K."/>
            <person name="Puig M."/>
            <person name="Quesneville H."/>
            <person name="Ram K.R."/>
            <person name="Rand D."/>
            <person name="Rasmussen M.D."/>
            <person name="Reed L.K."/>
            <person name="Reenan R."/>
            <person name="Reily A."/>
            <person name="Remington K.A."/>
            <person name="Rieger T.T."/>
            <person name="Ritchie M.G."/>
            <person name="Robin C."/>
            <person name="Rogers Y.H."/>
            <person name="Rohde C."/>
            <person name="Rozas J."/>
            <person name="Rubenfield M.J."/>
            <person name="Ruiz A."/>
            <person name="Russo S."/>
            <person name="Salzberg S.L."/>
            <person name="Sanchez-Gracia A."/>
            <person name="Saranga D.J."/>
            <person name="Sato H."/>
            <person name="Schaeffer S.W."/>
            <person name="Schatz M.C."/>
            <person name="Schlenke T."/>
            <person name="Schwartz R."/>
            <person name="Segarra C."/>
            <person name="Singh R.S."/>
            <person name="Sirot L."/>
            <person name="Sirota M."/>
            <person name="Sisneros N.B."/>
            <person name="Smith C.D."/>
            <person name="Smith T.F."/>
            <person name="Spieth J."/>
            <person name="Stage D.E."/>
            <person name="Stark A."/>
            <person name="Stephan W."/>
            <person name="Strausberg R.L."/>
            <person name="Strempel S."/>
            <person name="Sturgill D."/>
            <person name="Sutton G."/>
            <person name="Sutton G.G."/>
            <person name="Tao W."/>
            <person name="Teichmann S."/>
            <person name="Tobari Y.N."/>
            <person name="Tomimura Y."/>
            <person name="Tsolas J.M."/>
            <person name="Valente V.L."/>
            <person name="Venter E."/>
            <person name="Venter J.C."/>
            <person name="Vicario S."/>
            <person name="Vieira F.G."/>
            <person name="Vilella A.J."/>
            <person name="Villasante A."/>
            <person name="Walenz B."/>
            <person name="Wang J."/>
            <person name="Wasserman M."/>
            <person name="Watts T."/>
            <person name="Wilson D."/>
            <person name="Wilson R.K."/>
            <person name="Wing R.A."/>
            <person name="Wolfner M.F."/>
            <person name="Wong A."/>
            <person name="Wong G.K."/>
            <person name="Wu C.I."/>
            <person name="Wu G."/>
            <person name="Yamamoto D."/>
            <person name="Yang H.P."/>
            <person name="Yang S.P."/>
            <person name="Yorke J.A."/>
            <person name="Yoshida K."/>
            <person name="Zdobnov E."/>
            <person name="Zhang P."/>
            <person name="Zhang Y."/>
            <person name="Zimin A.V."/>
            <person name="Baldwin J."/>
            <person name="Abdouelleil A."/>
            <person name="Abdulkadir J."/>
            <person name="Abebe A."/>
            <person name="Abera B."/>
            <person name="Abreu J."/>
            <person name="Acer S.C."/>
            <person name="Aftuck L."/>
            <person name="Alexander A."/>
            <person name="An P."/>
            <person name="Anderson E."/>
            <person name="Anderson S."/>
            <person name="Arachi H."/>
            <person name="Azer M."/>
            <person name="Bachantsang P."/>
            <person name="Barry A."/>
            <person name="Bayul T."/>
            <person name="Berlin A."/>
            <person name="Bessette D."/>
            <person name="Bloom T."/>
            <person name="Blye J."/>
            <person name="Boguslavskiy L."/>
            <person name="Bonnet C."/>
            <person name="Boukhgalter B."/>
            <person name="Bourzgui I."/>
            <person name="Brown A."/>
            <person name="Cahill P."/>
            <person name="Channer S."/>
            <person name="Cheshatsang Y."/>
            <person name="Chuda L."/>
            <person name="Citroen M."/>
            <person name="Collymore A."/>
            <person name="Cooke P."/>
            <person name="Costello M."/>
            <person name="D'Aco K."/>
            <person name="Daza R."/>
            <person name="De Haan G."/>
            <person name="DeGray S."/>
            <person name="DeMaso C."/>
            <person name="Dhargay N."/>
            <person name="Dooley K."/>
            <person name="Dooley E."/>
            <person name="Doricent M."/>
            <person name="Dorje P."/>
            <person name="Dorjee K."/>
            <person name="Dupes A."/>
            <person name="Elong R."/>
            <person name="Falk J."/>
            <person name="Farina A."/>
            <person name="Faro S."/>
            <person name="Ferguson D."/>
            <person name="Fisher S."/>
            <person name="Foley C.D."/>
            <person name="Franke A."/>
            <person name="Friedrich D."/>
            <person name="Gadbois L."/>
            <person name="Gearin G."/>
            <person name="Gearin C.R."/>
            <person name="Giannoukos G."/>
            <person name="Goode T."/>
            <person name="Graham J."/>
            <person name="Grandbois E."/>
            <person name="Grewal S."/>
            <person name="Gyaltsen K."/>
            <person name="Hafez N."/>
            <person name="Hagos B."/>
            <person name="Hall J."/>
            <person name="Henson C."/>
            <person name="Hollinger A."/>
            <person name="Honan T."/>
            <person name="Huard M.D."/>
            <person name="Hughes L."/>
            <person name="Hurhula B."/>
            <person name="Husby M.E."/>
            <person name="Kamat A."/>
            <person name="Kanga B."/>
            <person name="Kashin S."/>
            <person name="Khazanovich D."/>
            <person name="Kisner P."/>
            <person name="Lance K."/>
            <person name="Lara M."/>
            <person name="Lee W."/>
            <person name="Lennon N."/>
            <person name="Letendre F."/>
            <person name="LeVine R."/>
            <person name="Lipovsky A."/>
            <person name="Liu X."/>
            <person name="Liu J."/>
            <person name="Liu S."/>
            <person name="Lokyitsang T."/>
            <person name="Lokyitsang Y."/>
            <person name="Lubonja R."/>
            <person name="Lui A."/>
            <person name="MacDonald P."/>
            <person name="Magnisalis V."/>
            <person name="Maru K."/>
            <person name="Matthews C."/>
            <person name="McCusker W."/>
            <person name="McDonough S."/>
            <person name="Mehta T."/>
            <person name="Meldrim J."/>
            <person name="Meneus L."/>
            <person name="Mihai O."/>
            <person name="Mihalev A."/>
            <person name="Mihova T."/>
            <person name="Mittelman R."/>
            <person name="Mlenga V."/>
            <person name="Montmayeur A."/>
            <person name="Mulrain L."/>
            <person name="Navidi A."/>
            <person name="Naylor J."/>
            <person name="Negash T."/>
            <person name="Nguyen T."/>
            <person name="Nguyen N."/>
            <person name="Nicol R."/>
            <person name="Norbu C."/>
            <person name="Norbu N."/>
            <person name="Novod N."/>
            <person name="O'Neill B."/>
            <person name="Osman S."/>
            <person name="Markiewicz E."/>
            <person name="Oyono O.L."/>
            <person name="Patti C."/>
            <person name="Phunkhang P."/>
            <person name="Pierre F."/>
            <person name="Priest M."/>
            <person name="Raghuraman S."/>
            <person name="Rege F."/>
            <person name="Reyes R."/>
            <person name="Rise C."/>
            <person name="Rogov P."/>
            <person name="Ross K."/>
            <person name="Ryan E."/>
            <person name="Settipalli S."/>
            <person name="Shea T."/>
            <person name="Sherpa N."/>
            <person name="Shi L."/>
            <person name="Shih D."/>
            <person name="Sparrow T."/>
            <person name="Spaulding J."/>
            <person name="Stalker J."/>
            <person name="Stange-Thomann N."/>
            <person name="Stavropoulos S."/>
            <person name="Stone C."/>
            <person name="Strader C."/>
            <person name="Tesfaye S."/>
            <person name="Thomson T."/>
            <person name="Thoulutsang Y."/>
            <person name="Thoulutsang D."/>
            <person name="Topham K."/>
            <person name="Topping I."/>
            <person name="Tsamla T."/>
            <person name="Vassiliev H."/>
            <person name="Vo A."/>
            <person name="Wangchuk T."/>
            <person name="Wangdi T."/>
            <person name="Weiand M."/>
            <person name="Wilkinson J."/>
            <person name="Wilson A."/>
            <person name="Yadav S."/>
            <person name="Young G."/>
            <person name="Yu Q."/>
            <person name="Zembek L."/>
            <person name="Zhong D."/>
            <person name="Zimmer A."/>
            <person name="Zwirko Z."/>
            <person name="Jaffe D.B."/>
            <person name="Alvarez P."/>
            <person name="Brockman W."/>
            <person name="Butler J."/>
            <person name="Chin C."/>
            <person name="Gnerre S."/>
            <person name="Grabherr M."/>
            <person name="Kleber M."/>
            <person name="Mauceli E."/>
            <person name="MacCallum I."/>
        </authorList>
    </citation>
    <scope>NUCLEOTIDE SEQUENCE [LARGE SCALE GENOMIC DNA]</scope>
    <source>
        <strain evidence="12">Tucson 15287-2541.00</strain>
    </source>
</reference>
<name>B4JA10_DROGR</name>
<dbReference type="GO" id="GO:0009922">
    <property type="term" value="F:fatty acid elongase activity"/>
    <property type="evidence" value="ECO:0007669"/>
    <property type="project" value="UniProtKB-EC"/>
</dbReference>
<dbReference type="OrthoDB" id="434092at2759"/>
<keyword evidence="6 10" id="KW-1133">Transmembrane helix</keyword>
<dbReference type="STRING" id="7222.B4JA10"/>
<dbReference type="GO" id="GO:0019367">
    <property type="term" value="P:fatty acid elongation, saturated fatty acid"/>
    <property type="evidence" value="ECO:0007669"/>
    <property type="project" value="TreeGrafter"/>
</dbReference>
<dbReference type="AlphaFoldDB" id="B4JA10"/>
<comment type="similarity">
    <text evidence="10">Belongs to the ELO family.</text>
</comment>
<dbReference type="InParanoid" id="B4JA10"/>
<sequence length="217" mass="25878">MEHRKPYNLKNAILVYNAIQMIYNAYMFVHILEGFFINTPYNLYCMETLPADHPIKNKERWISYVYFLNKVLDMLDTVFFVLRKSYKQITVLHVYHHITMVCAPFLVMQLYGVGGQFAVMGLCNTFVHAVMYYYYFISAMYPGDRNHVWWKKYITRLQIVQFVILCTQSILMLLFNRGCGFPVLLQYLQLFESGAIMVMFGKFYYKAYIKPQNVKQQ</sequence>
<dbReference type="EC" id="2.3.1.199" evidence="10"/>
<feature type="transmembrane region" description="Helical" evidence="10">
    <location>
        <begin position="117"/>
        <end position="136"/>
    </location>
</feature>
<gene>
    <name evidence="11" type="primary">Dgri\GH19803</name>
    <name evidence="11" type="ORF">Dgri_GH19803</name>
</gene>
<feature type="transmembrane region" description="Helical" evidence="10">
    <location>
        <begin position="157"/>
        <end position="175"/>
    </location>
</feature>
<keyword evidence="4 10" id="KW-0812">Transmembrane</keyword>
<feature type="transmembrane region" description="Helical" evidence="10">
    <location>
        <begin position="21"/>
        <end position="41"/>
    </location>
</feature>